<evidence type="ECO:0000313" key="2">
    <source>
        <dbReference type="EMBL" id="KAK3737121.1"/>
    </source>
</evidence>
<reference evidence="2" key="1">
    <citation type="journal article" date="2023" name="G3 (Bethesda)">
        <title>A reference genome for the long-term kleptoplast-retaining sea slug Elysia crispata morphotype clarki.</title>
        <authorList>
            <person name="Eastman K.E."/>
            <person name="Pendleton A.L."/>
            <person name="Shaikh M.A."/>
            <person name="Suttiyut T."/>
            <person name="Ogas R."/>
            <person name="Tomko P."/>
            <person name="Gavelis G."/>
            <person name="Widhalm J.R."/>
            <person name="Wisecaver J.H."/>
        </authorList>
    </citation>
    <scope>NUCLEOTIDE SEQUENCE</scope>
    <source>
        <strain evidence="2">ECLA1</strain>
    </source>
</reference>
<proteinExistence type="predicted"/>
<accession>A0AAE1CV00</accession>
<evidence type="ECO:0000313" key="3">
    <source>
        <dbReference type="Proteomes" id="UP001283361"/>
    </source>
</evidence>
<keyword evidence="3" id="KW-1185">Reference proteome</keyword>
<sequence length="167" mass="19190">MQEIFLDDTWQNDLDDSDKDQDFIPEAKKSQKQAIDGEAGEEYLLSGSTAHQATEGDPQNQSNHNVSNSKKTLSPHAQCGNRRRKTLSETNTTKFGKQRKKREVYQRIKSGCLGTCSRSTKCCDFFTDDDRININMHFWSLDYSGRKSFGLERVNRHECGEKKSKWS</sequence>
<feature type="compositionally biased region" description="Polar residues" evidence="1">
    <location>
        <begin position="46"/>
        <end position="72"/>
    </location>
</feature>
<organism evidence="2 3">
    <name type="scientific">Elysia crispata</name>
    <name type="common">lettuce slug</name>
    <dbReference type="NCBI Taxonomy" id="231223"/>
    <lineage>
        <taxon>Eukaryota</taxon>
        <taxon>Metazoa</taxon>
        <taxon>Spiralia</taxon>
        <taxon>Lophotrochozoa</taxon>
        <taxon>Mollusca</taxon>
        <taxon>Gastropoda</taxon>
        <taxon>Heterobranchia</taxon>
        <taxon>Euthyneura</taxon>
        <taxon>Panpulmonata</taxon>
        <taxon>Sacoglossa</taxon>
        <taxon>Placobranchoidea</taxon>
        <taxon>Plakobranchidae</taxon>
        <taxon>Elysia</taxon>
    </lineage>
</organism>
<dbReference type="AlphaFoldDB" id="A0AAE1CV00"/>
<feature type="compositionally biased region" description="Basic and acidic residues" evidence="1">
    <location>
        <begin position="20"/>
        <end position="29"/>
    </location>
</feature>
<gene>
    <name evidence="2" type="ORF">RRG08_016427</name>
</gene>
<dbReference type="Proteomes" id="UP001283361">
    <property type="component" value="Unassembled WGS sequence"/>
</dbReference>
<protein>
    <submittedName>
        <fullName evidence="2">Uncharacterized protein</fullName>
    </submittedName>
</protein>
<dbReference type="EMBL" id="JAWDGP010006665">
    <property type="protein sequence ID" value="KAK3737121.1"/>
    <property type="molecule type" value="Genomic_DNA"/>
</dbReference>
<name>A0AAE1CV00_9GAST</name>
<feature type="region of interest" description="Disordered" evidence="1">
    <location>
        <begin position="1"/>
        <end position="100"/>
    </location>
</feature>
<evidence type="ECO:0000256" key="1">
    <source>
        <dbReference type="SAM" id="MobiDB-lite"/>
    </source>
</evidence>
<comment type="caution">
    <text evidence="2">The sequence shown here is derived from an EMBL/GenBank/DDBJ whole genome shotgun (WGS) entry which is preliminary data.</text>
</comment>